<dbReference type="RefSeq" id="XP_014160308.1">
    <property type="nucleotide sequence ID" value="XM_014304833.1"/>
</dbReference>
<evidence type="ECO:0000256" key="2">
    <source>
        <dbReference type="ARBA" id="ARBA00005453"/>
    </source>
</evidence>
<evidence type="ECO:0000256" key="7">
    <source>
        <dbReference type="SAM" id="MobiDB-lite"/>
    </source>
</evidence>
<gene>
    <name evidence="8" type="ORF">SARC_01456</name>
</gene>
<comment type="similarity">
    <text evidence="2">Belongs to the COA8 family.</text>
</comment>
<evidence type="ECO:0000256" key="6">
    <source>
        <dbReference type="ARBA" id="ARBA00023136"/>
    </source>
</evidence>
<accession>A0A0L0GBY5</accession>
<keyword evidence="6" id="KW-0472">Membrane</keyword>
<reference evidence="8 9" key="1">
    <citation type="submission" date="2011-02" db="EMBL/GenBank/DDBJ databases">
        <title>The Genome Sequence of Sphaeroforma arctica JP610.</title>
        <authorList>
            <consortium name="The Broad Institute Genome Sequencing Platform"/>
            <person name="Russ C."/>
            <person name="Cuomo C."/>
            <person name="Young S.K."/>
            <person name="Zeng Q."/>
            <person name="Gargeya S."/>
            <person name="Alvarado L."/>
            <person name="Berlin A."/>
            <person name="Chapman S.B."/>
            <person name="Chen Z."/>
            <person name="Freedman E."/>
            <person name="Gellesch M."/>
            <person name="Goldberg J."/>
            <person name="Griggs A."/>
            <person name="Gujja S."/>
            <person name="Heilman E."/>
            <person name="Heiman D."/>
            <person name="Howarth C."/>
            <person name="Mehta T."/>
            <person name="Neiman D."/>
            <person name="Pearson M."/>
            <person name="Roberts A."/>
            <person name="Saif S."/>
            <person name="Shea T."/>
            <person name="Shenoy N."/>
            <person name="Sisk P."/>
            <person name="Stolte C."/>
            <person name="Sykes S."/>
            <person name="White J."/>
            <person name="Yandava C."/>
            <person name="Burger G."/>
            <person name="Gray M.W."/>
            <person name="Holland P.W.H."/>
            <person name="King N."/>
            <person name="Lang F.B.F."/>
            <person name="Roger A.J."/>
            <person name="Ruiz-Trillo I."/>
            <person name="Haas B."/>
            <person name="Nusbaum C."/>
            <person name="Birren B."/>
        </authorList>
    </citation>
    <scope>NUCLEOTIDE SEQUENCE [LARGE SCALE GENOMIC DNA]</scope>
    <source>
        <strain evidence="8 9">JP610</strain>
    </source>
</reference>
<dbReference type="Proteomes" id="UP000054560">
    <property type="component" value="Unassembled WGS sequence"/>
</dbReference>
<evidence type="ECO:0000256" key="4">
    <source>
        <dbReference type="ARBA" id="ARBA00022946"/>
    </source>
</evidence>
<keyword evidence="3" id="KW-0999">Mitochondrion inner membrane</keyword>
<feature type="region of interest" description="Disordered" evidence="7">
    <location>
        <begin position="39"/>
        <end position="71"/>
    </location>
</feature>
<evidence type="ECO:0008006" key="10">
    <source>
        <dbReference type="Google" id="ProtNLM"/>
    </source>
</evidence>
<dbReference type="PANTHER" id="PTHR31107:SF2">
    <property type="entry name" value="CYTOCHROME C OXIDASE ASSEMBLY FACTOR 8"/>
    <property type="match status" value="1"/>
</dbReference>
<evidence type="ECO:0000256" key="3">
    <source>
        <dbReference type="ARBA" id="ARBA00022792"/>
    </source>
</evidence>
<dbReference type="Pfam" id="PF10231">
    <property type="entry name" value="COA8"/>
    <property type="match status" value="1"/>
</dbReference>
<dbReference type="GO" id="GO:0005743">
    <property type="term" value="C:mitochondrial inner membrane"/>
    <property type="evidence" value="ECO:0007669"/>
    <property type="project" value="UniProtKB-SubCell"/>
</dbReference>
<dbReference type="GO" id="GO:0097193">
    <property type="term" value="P:intrinsic apoptotic signaling pathway"/>
    <property type="evidence" value="ECO:0007669"/>
    <property type="project" value="InterPro"/>
</dbReference>
<dbReference type="InterPro" id="IPR018796">
    <property type="entry name" value="COA8"/>
</dbReference>
<dbReference type="GeneID" id="25901960"/>
<organism evidence="8 9">
    <name type="scientific">Sphaeroforma arctica JP610</name>
    <dbReference type="NCBI Taxonomy" id="667725"/>
    <lineage>
        <taxon>Eukaryota</taxon>
        <taxon>Ichthyosporea</taxon>
        <taxon>Ichthyophonida</taxon>
        <taxon>Sphaeroforma</taxon>
    </lineage>
</organism>
<keyword evidence="5" id="KW-0496">Mitochondrion</keyword>
<proteinExistence type="inferred from homology"/>
<protein>
    <recommendedName>
        <fullName evidence="10">Apoptogenic protein 1, mitochondrial</fullName>
    </recommendedName>
</protein>
<dbReference type="AlphaFoldDB" id="A0A0L0GBY5"/>
<sequence length="188" mass="22515">MRLDKLLRPGLAQTKAYTSHLYPSTQPLCIFHEKGVRRREHGTIDKSGSEKPRSHHKFKYGSLGPPEKTSRVRPLTLTKAKNETEAEKFYRLKRMELQTEHHKFWLENNQKFLAGKEAFEKAKRTANGDEPINADDFAEFYTKFLKENEKRMREYNLWWCKKNFTMLIPAARANFYYYQRIVTNRWYS</sequence>
<evidence type="ECO:0000256" key="5">
    <source>
        <dbReference type="ARBA" id="ARBA00023128"/>
    </source>
</evidence>
<evidence type="ECO:0000256" key="1">
    <source>
        <dbReference type="ARBA" id="ARBA00004443"/>
    </source>
</evidence>
<dbReference type="eggNOG" id="KOG4094">
    <property type="taxonomic scope" value="Eukaryota"/>
</dbReference>
<keyword evidence="9" id="KW-1185">Reference proteome</keyword>
<name>A0A0L0GBY5_9EUKA</name>
<feature type="compositionally biased region" description="Basic and acidic residues" evidence="7">
    <location>
        <begin position="41"/>
        <end position="52"/>
    </location>
</feature>
<evidence type="ECO:0000313" key="9">
    <source>
        <dbReference type="Proteomes" id="UP000054560"/>
    </source>
</evidence>
<evidence type="ECO:0000313" key="8">
    <source>
        <dbReference type="EMBL" id="KNC86406.1"/>
    </source>
</evidence>
<keyword evidence="4" id="KW-0809">Transit peptide</keyword>
<dbReference type="PANTHER" id="PTHR31107">
    <property type="entry name" value="APOPTOGENIC PROTEIN 1, MITOCHONDRIAL"/>
    <property type="match status" value="1"/>
</dbReference>
<comment type="subcellular location">
    <subcellularLocation>
        <location evidence="1">Mitochondrion inner membrane</location>
        <topology evidence="1">Peripheral membrane protein</topology>
        <orientation evidence="1">Matrix side</orientation>
    </subcellularLocation>
</comment>
<dbReference type="EMBL" id="KQ241653">
    <property type="protein sequence ID" value="KNC86406.1"/>
    <property type="molecule type" value="Genomic_DNA"/>
</dbReference>
<dbReference type="OrthoDB" id="6246201at2759"/>